<comment type="caution">
    <text evidence="2">The sequence shown here is derived from an EMBL/GenBank/DDBJ whole genome shotgun (WGS) entry which is preliminary data.</text>
</comment>
<dbReference type="EMBL" id="MU150268">
    <property type="protein sequence ID" value="KAF9462811.1"/>
    <property type="molecule type" value="Genomic_DNA"/>
</dbReference>
<dbReference type="Proteomes" id="UP000807353">
    <property type="component" value="Unassembled WGS sequence"/>
</dbReference>
<sequence length="98" mass="11135">MGRNSTTMTAILCLCRGTATLAAVLPLKRHVARRPTHKRPLFTAHGHWSPDLYLGRRCGHHQGRRASWWIHSRIMSEGAGRLILGRLSTMSWAQRLLQ</sequence>
<feature type="chain" id="PRO_5040185886" description="Secreted protein" evidence="1">
    <location>
        <begin position="23"/>
        <end position="98"/>
    </location>
</feature>
<reference evidence="2" key="1">
    <citation type="submission" date="2020-11" db="EMBL/GenBank/DDBJ databases">
        <authorList>
            <consortium name="DOE Joint Genome Institute"/>
            <person name="Ahrendt S."/>
            <person name="Riley R."/>
            <person name="Andreopoulos W."/>
            <person name="Labutti K."/>
            <person name="Pangilinan J."/>
            <person name="Ruiz-Duenas F.J."/>
            <person name="Barrasa J.M."/>
            <person name="Sanchez-Garcia M."/>
            <person name="Camarero S."/>
            <person name="Miyauchi S."/>
            <person name="Serrano A."/>
            <person name="Linde D."/>
            <person name="Babiker R."/>
            <person name="Drula E."/>
            <person name="Ayuso-Fernandez I."/>
            <person name="Pacheco R."/>
            <person name="Padilla G."/>
            <person name="Ferreira P."/>
            <person name="Barriuso J."/>
            <person name="Kellner H."/>
            <person name="Castanera R."/>
            <person name="Alfaro M."/>
            <person name="Ramirez L."/>
            <person name="Pisabarro A.G."/>
            <person name="Kuo A."/>
            <person name="Tritt A."/>
            <person name="Lipzen A."/>
            <person name="He G."/>
            <person name="Yan M."/>
            <person name="Ng V."/>
            <person name="Cullen D."/>
            <person name="Martin F."/>
            <person name="Rosso M.-N."/>
            <person name="Henrissat B."/>
            <person name="Hibbett D."/>
            <person name="Martinez A.T."/>
            <person name="Grigoriev I.V."/>
        </authorList>
    </citation>
    <scope>NUCLEOTIDE SEQUENCE</scope>
    <source>
        <strain evidence="2">CBS 247.69</strain>
    </source>
</reference>
<proteinExistence type="predicted"/>
<name>A0A9P5Y7N4_9AGAR</name>
<feature type="signal peptide" evidence="1">
    <location>
        <begin position="1"/>
        <end position="22"/>
    </location>
</feature>
<keyword evidence="3" id="KW-1185">Reference proteome</keyword>
<evidence type="ECO:0008006" key="4">
    <source>
        <dbReference type="Google" id="ProtNLM"/>
    </source>
</evidence>
<keyword evidence="1" id="KW-0732">Signal</keyword>
<organism evidence="2 3">
    <name type="scientific">Collybia nuda</name>
    <dbReference type="NCBI Taxonomy" id="64659"/>
    <lineage>
        <taxon>Eukaryota</taxon>
        <taxon>Fungi</taxon>
        <taxon>Dikarya</taxon>
        <taxon>Basidiomycota</taxon>
        <taxon>Agaricomycotina</taxon>
        <taxon>Agaricomycetes</taxon>
        <taxon>Agaricomycetidae</taxon>
        <taxon>Agaricales</taxon>
        <taxon>Tricholomatineae</taxon>
        <taxon>Clitocybaceae</taxon>
        <taxon>Collybia</taxon>
    </lineage>
</organism>
<protein>
    <recommendedName>
        <fullName evidence="4">Secreted protein</fullName>
    </recommendedName>
</protein>
<gene>
    <name evidence="2" type="ORF">BDZ94DRAFT_1260385</name>
</gene>
<dbReference type="AlphaFoldDB" id="A0A9P5Y7N4"/>
<evidence type="ECO:0000256" key="1">
    <source>
        <dbReference type="SAM" id="SignalP"/>
    </source>
</evidence>
<accession>A0A9P5Y7N4</accession>
<evidence type="ECO:0000313" key="3">
    <source>
        <dbReference type="Proteomes" id="UP000807353"/>
    </source>
</evidence>
<evidence type="ECO:0000313" key="2">
    <source>
        <dbReference type="EMBL" id="KAF9462811.1"/>
    </source>
</evidence>